<name>A0A346Y5N1_9ACTN</name>
<dbReference type="AlphaFoldDB" id="A0A346Y5N1"/>
<evidence type="ECO:0000313" key="3">
    <source>
        <dbReference type="EMBL" id="AXV09778.1"/>
    </source>
</evidence>
<reference evidence="3 4" key="1">
    <citation type="submission" date="2018-09" db="EMBL/GenBank/DDBJ databases">
        <title>Complete genome sequence of Euzebya sp. DY32-46 isolated from seawater of Pacific Ocean.</title>
        <authorList>
            <person name="Xu L."/>
            <person name="Wu Y.-H."/>
            <person name="Xu X.-W."/>
        </authorList>
    </citation>
    <scope>NUCLEOTIDE SEQUENCE [LARGE SCALE GENOMIC DNA]</scope>
    <source>
        <strain evidence="3 4">DY32-46</strain>
        <plasmid evidence="4">pedy32-46i</plasmid>
    </source>
</reference>
<dbReference type="KEGG" id="euz:DVS28_b0008"/>
<organism evidence="3 4">
    <name type="scientific">Euzebya pacifica</name>
    <dbReference type="NCBI Taxonomy" id="1608957"/>
    <lineage>
        <taxon>Bacteria</taxon>
        <taxon>Bacillati</taxon>
        <taxon>Actinomycetota</taxon>
        <taxon>Nitriliruptoria</taxon>
        <taxon>Euzebyales</taxon>
    </lineage>
</organism>
<sequence>MRRAAFLLLLLAASALAACTAADTPGDRGTGPTSNGDAIADATRCTGREEHFLTPEEGGGETDPVTALLEAAKVSEHTPDLDPRSVHEDGTTLSGTTRDGTATVTAEFLRQGGRYIIHELSVCIH</sequence>
<evidence type="ECO:0000313" key="4">
    <source>
        <dbReference type="Proteomes" id="UP000264006"/>
    </source>
</evidence>
<dbReference type="RefSeq" id="WP_114594401.1">
    <property type="nucleotide sequence ID" value="NZ_CP031166.1"/>
</dbReference>
<evidence type="ECO:0000256" key="2">
    <source>
        <dbReference type="SAM" id="SignalP"/>
    </source>
</evidence>
<feature type="region of interest" description="Disordered" evidence="1">
    <location>
        <begin position="75"/>
        <end position="98"/>
    </location>
</feature>
<keyword evidence="3" id="KW-0614">Plasmid</keyword>
<feature type="signal peptide" evidence="2">
    <location>
        <begin position="1"/>
        <end position="17"/>
    </location>
</feature>
<accession>A0A346Y5N1</accession>
<feature type="chain" id="PRO_5039054719" description="Lipoprotein" evidence="2">
    <location>
        <begin position="18"/>
        <end position="125"/>
    </location>
</feature>
<geneLocation type="plasmid" evidence="4">
    <name>pedy32-46i</name>
</geneLocation>
<dbReference type="EMBL" id="CP031166">
    <property type="protein sequence ID" value="AXV09778.1"/>
    <property type="molecule type" value="Genomic_DNA"/>
</dbReference>
<keyword evidence="4" id="KW-1185">Reference proteome</keyword>
<dbReference type="PROSITE" id="PS51257">
    <property type="entry name" value="PROKAR_LIPOPROTEIN"/>
    <property type="match status" value="1"/>
</dbReference>
<keyword evidence="2" id="KW-0732">Signal</keyword>
<gene>
    <name evidence="3" type="ORF">DVS28_b0008</name>
</gene>
<protein>
    <recommendedName>
        <fullName evidence="5">Lipoprotein</fullName>
    </recommendedName>
</protein>
<evidence type="ECO:0008006" key="5">
    <source>
        <dbReference type="Google" id="ProtNLM"/>
    </source>
</evidence>
<proteinExistence type="predicted"/>
<evidence type="ECO:0000256" key="1">
    <source>
        <dbReference type="SAM" id="MobiDB-lite"/>
    </source>
</evidence>
<dbReference type="Proteomes" id="UP000264006">
    <property type="component" value="Plasmid pEDY32-46I"/>
</dbReference>
<feature type="compositionally biased region" description="Basic and acidic residues" evidence="1">
    <location>
        <begin position="75"/>
        <end position="90"/>
    </location>
</feature>